<name>A0A803YSB5_MELGA</name>
<evidence type="ECO:0000256" key="10">
    <source>
        <dbReference type="ARBA" id="ARBA00044613"/>
    </source>
</evidence>
<dbReference type="InterPro" id="IPR019807">
    <property type="entry name" value="Hexokinase_BS"/>
</dbReference>
<evidence type="ECO:0000256" key="2">
    <source>
        <dbReference type="ARBA" id="ARBA00005028"/>
    </source>
</evidence>
<dbReference type="Gene3D" id="3.30.420.40">
    <property type="match status" value="3"/>
</dbReference>
<dbReference type="GO" id="GO:0004340">
    <property type="term" value="F:glucokinase activity"/>
    <property type="evidence" value="ECO:0007669"/>
    <property type="project" value="TreeGrafter"/>
</dbReference>
<dbReference type="GO" id="GO:0008865">
    <property type="term" value="F:fructokinase activity"/>
    <property type="evidence" value="ECO:0007669"/>
    <property type="project" value="TreeGrafter"/>
</dbReference>
<dbReference type="Pfam" id="PF03727">
    <property type="entry name" value="Hexokinase_2"/>
    <property type="match status" value="3"/>
</dbReference>
<keyword evidence="8" id="KW-0067">ATP-binding</keyword>
<dbReference type="GO" id="GO:0006096">
    <property type="term" value="P:glycolytic process"/>
    <property type="evidence" value="ECO:0007669"/>
    <property type="project" value="UniProtKB-UniPathway"/>
</dbReference>
<comment type="similarity">
    <text evidence="3">Belongs to the hexokinase family.</text>
</comment>
<feature type="domain" description="Hexokinase C-terminal" evidence="13">
    <location>
        <begin position="267"/>
        <end position="379"/>
    </location>
</feature>
<dbReference type="GO" id="GO:0005739">
    <property type="term" value="C:mitochondrion"/>
    <property type="evidence" value="ECO:0007669"/>
    <property type="project" value="TreeGrafter"/>
</dbReference>
<dbReference type="AlphaFoldDB" id="A0A803YSB5"/>
<dbReference type="PROSITE" id="PS00378">
    <property type="entry name" value="HEXOKINASE_1"/>
    <property type="match status" value="1"/>
</dbReference>
<keyword evidence="5" id="KW-0808">Transferase</keyword>
<feature type="domain" description="Hexokinase N-terminal" evidence="12">
    <location>
        <begin position="390"/>
        <end position="587"/>
    </location>
</feature>
<reference evidence="14" key="3">
    <citation type="submission" date="2025-09" db="UniProtKB">
        <authorList>
            <consortium name="Ensembl"/>
        </authorList>
    </citation>
    <scope>IDENTIFICATION</scope>
</reference>
<comment type="catalytic activity">
    <reaction evidence="10">
        <text>a D-hexose + ATP = a D-hexose 6-phosphate + ADP + H(+)</text>
        <dbReference type="Rhea" id="RHEA:22740"/>
        <dbReference type="ChEBI" id="CHEBI:4194"/>
        <dbReference type="ChEBI" id="CHEBI:15378"/>
        <dbReference type="ChEBI" id="CHEBI:30616"/>
        <dbReference type="ChEBI" id="CHEBI:229467"/>
        <dbReference type="ChEBI" id="CHEBI:456216"/>
        <dbReference type="EC" id="2.7.1.1"/>
    </reaction>
    <physiologicalReaction direction="left-to-right" evidence="10">
        <dbReference type="Rhea" id="RHEA:22741"/>
    </physiologicalReaction>
</comment>
<accession>A0A803YSB5</accession>
<feature type="domain" description="Hexokinase N-terminal" evidence="12">
    <location>
        <begin position="2"/>
        <end position="191"/>
    </location>
</feature>
<dbReference type="InterPro" id="IPR022673">
    <property type="entry name" value="Hexokinase_C"/>
</dbReference>
<dbReference type="InterPro" id="IPR022672">
    <property type="entry name" value="Hexokinase_N"/>
</dbReference>
<dbReference type="GO" id="GO:0005524">
    <property type="term" value="F:ATP binding"/>
    <property type="evidence" value="ECO:0007669"/>
    <property type="project" value="UniProtKB-KW"/>
</dbReference>
<dbReference type="GO" id="GO:0006006">
    <property type="term" value="P:glucose metabolic process"/>
    <property type="evidence" value="ECO:0007669"/>
    <property type="project" value="TreeGrafter"/>
</dbReference>
<dbReference type="Gene3D" id="3.40.367.20">
    <property type="match status" value="3"/>
</dbReference>
<dbReference type="PANTHER" id="PTHR19443:SF28">
    <property type="entry name" value="HEXOKINASE HKDC1"/>
    <property type="match status" value="1"/>
</dbReference>
<dbReference type="GeneTree" id="ENSGT00950000182787"/>
<dbReference type="SUPFAM" id="SSF53067">
    <property type="entry name" value="Actin-like ATPase domain"/>
    <property type="match status" value="4"/>
</dbReference>
<dbReference type="EC" id="2.7.1.1" evidence="4"/>
<reference evidence="14 15" key="1">
    <citation type="journal article" date="2010" name="PLoS Biol.">
        <title>Multi-platform next-generation sequencing of the domestic turkey (Meleagris gallopavo): genome assembly and analysis.</title>
        <authorList>
            <person name="Dalloul R.A."/>
            <person name="Long J.A."/>
            <person name="Zimin A.V."/>
            <person name="Aslam L."/>
            <person name="Beal K."/>
            <person name="Blomberg L.A."/>
            <person name="Bouffard P."/>
            <person name="Burt D.W."/>
            <person name="Crasta O."/>
            <person name="Crooijmans R.P."/>
            <person name="Cooper K."/>
            <person name="Coulombe R.A."/>
            <person name="De S."/>
            <person name="Delany M.E."/>
            <person name="Dodgson J.B."/>
            <person name="Dong J.J."/>
            <person name="Evans C."/>
            <person name="Frederickson K.M."/>
            <person name="Flicek P."/>
            <person name="Florea L."/>
            <person name="Folkerts O."/>
            <person name="Groenen M.A."/>
            <person name="Harkins T.T."/>
            <person name="Herrero J."/>
            <person name="Hoffmann S."/>
            <person name="Megens H.J."/>
            <person name="Jiang A."/>
            <person name="de Jong P."/>
            <person name="Kaiser P."/>
            <person name="Kim H."/>
            <person name="Kim K.W."/>
            <person name="Kim S."/>
            <person name="Langenberger D."/>
            <person name="Lee M.K."/>
            <person name="Lee T."/>
            <person name="Mane S."/>
            <person name="Marcais G."/>
            <person name="Marz M."/>
            <person name="McElroy A.P."/>
            <person name="Modise T."/>
            <person name="Nefedov M."/>
            <person name="Notredame C."/>
            <person name="Paton I.R."/>
            <person name="Payne W.S."/>
            <person name="Pertea G."/>
            <person name="Prickett D."/>
            <person name="Puiu D."/>
            <person name="Qioa D."/>
            <person name="Raineri E."/>
            <person name="Ruffier M."/>
            <person name="Salzberg S.L."/>
            <person name="Schatz M.C."/>
            <person name="Scheuring C."/>
            <person name="Schmidt C.J."/>
            <person name="Schroeder S."/>
            <person name="Searle S.M."/>
            <person name="Smith E.J."/>
            <person name="Smith J."/>
            <person name="Sonstegard T.S."/>
            <person name="Stadler P.F."/>
            <person name="Tafer H."/>
            <person name="Tu Z.J."/>
            <person name="Van Tassell C.P."/>
            <person name="Vilella A.J."/>
            <person name="Williams K.P."/>
            <person name="Yorke J.A."/>
            <person name="Zhang L."/>
            <person name="Zhang H.B."/>
            <person name="Zhang X."/>
            <person name="Zhang Y."/>
            <person name="Reed K.M."/>
        </authorList>
    </citation>
    <scope>NUCLEOTIDE SEQUENCE [LARGE SCALE GENOMIC DNA]</scope>
</reference>
<gene>
    <name evidence="14" type="primary">HKDC1</name>
</gene>
<comment type="pathway">
    <text evidence="1">Carbohydrate degradation; glycolysis; D-glyceraldehyde 3-phosphate and glycerone phosphate from D-glucose: step 1/4.</text>
</comment>
<evidence type="ECO:0000256" key="9">
    <source>
        <dbReference type="ARBA" id="ARBA00023152"/>
    </source>
</evidence>
<reference evidence="14" key="2">
    <citation type="submission" date="2025-08" db="UniProtKB">
        <authorList>
            <consortium name="Ensembl"/>
        </authorList>
    </citation>
    <scope>IDENTIFICATION</scope>
</reference>
<dbReference type="InterPro" id="IPR043129">
    <property type="entry name" value="ATPase_NBD"/>
</dbReference>
<evidence type="ECO:0000256" key="4">
    <source>
        <dbReference type="ARBA" id="ARBA00012324"/>
    </source>
</evidence>
<proteinExistence type="inferred from homology"/>
<evidence type="ECO:0000256" key="8">
    <source>
        <dbReference type="ARBA" id="ARBA00022840"/>
    </source>
</evidence>
<dbReference type="GO" id="GO:0005536">
    <property type="term" value="F:D-glucose binding"/>
    <property type="evidence" value="ECO:0007669"/>
    <property type="project" value="InterPro"/>
</dbReference>
<evidence type="ECO:0000256" key="3">
    <source>
        <dbReference type="ARBA" id="ARBA00009225"/>
    </source>
</evidence>
<dbReference type="Ensembl" id="ENSMGAT00000024079.1">
    <property type="protein sequence ID" value="ENSMGAP00000034663.1"/>
    <property type="gene ID" value="ENSMGAG00000018992.1"/>
</dbReference>
<evidence type="ECO:0000259" key="12">
    <source>
        <dbReference type="Pfam" id="PF00349"/>
    </source>
</evidence>
<dbReference type="Proteomes" id="UP000001645">
    <property type="component" value="Chromosome 8"/>
</dbReference>
<dbReference type="FunFam" id="3.40.367.20:FF:000020">
    <property type="entry name" value="Hexokinase-1"/>
    <property type="match status" value="1"/>
</dbReference>
<evidence type="ECO:0000256" key="11">
    <source>
        <dbReference type="ARBA" id="ARBA00048160"/>
    </source>
</evidence>
<dbReference type="UniPathway" id="UPA00242"/>
<protein>
    <recommendedName>
        <fullName evidence="4">hexokinase</fullName>
        <ecNumber evidence="4">2.7.1.1</ecNumber>
    </recommendedName>
</protein>
<keyword evidence="15" id="KW-1185">Reference proteome</keyword>
<dbReference type="PANTHER" id="PTHR19443">
    <property type="entry name" value="HEXOKINASE"/>
    <property type="match status" value="1"/>
</dbReference>
<dbReference type="InterPro" id="IPR001312">
    <property type="entry name" value="Hexokinase"/>
</dbReference>
<sequence>MRLSDDVLLDVMARFRAEMVKGLGRDTNPTATVKMLPSLVRSLPDGSEKGDFLAVDLGGSQFRALEVKVFNDGKQSSQLESKFYPTPKEVIQGSGAELFSYVADCLSDFMESRNLKHKKLPLGFTFSFPCKQTKLEEGVLLSWTKHFKARGVQGTDVASSLRKALQKHKDIDVDVLAMVNDTVGTMMTCGYDDPRCEIGLIIGTGTNACYMEDMRHIDLVEGDEGRMCINTEWGAFGDDGALDDLRTEFDRELDLGSLNPGKQLYKEGLSNTKEILTELNLFPSEDDCIAVQHVCTIVSFRSANLCAAALAAILTRLRENKKLLRLRTTVGIDGGLYKTHPQYPKRLHKVVRRLVPNCDVRFLLSQNGSAKGAAMVTAVAYRLAAQRKQIDAVLAPFLLSLETLRDVKNKMRTELEYGLKRETQDRATVKMLPTYVCGTPDGTENGKYLALDLGGTNFRVLLVKIRSGRRRSVRMYNKIFAIPLEIMQGTGEELFDHIVQCIADFLEYMGIKGARLPLGFTFSFPCRQASIDKGTLVGWTKGFKATDCEGEDVVDMLREAIRRRNEFDLDIVAVVNDTVGTMMTCGYEDPNCEIGLIAGTGSNVCYMEDMKNIEIVEGNEGKMCINTEWGGFGDNGCIDNIRTKYDKEVDEGSLNAGKQRYEKMTSGMYLGEIVRQILIDLTKQGLLFRGQISESLRKRGIFETKFLSQIESDRLALLQVRRILQQLGLDSTCEDSIIVKEVCGAVSRRAAQLCGAGLAAIVEKKRENRGVEHLQITVGVDGTLYKLHPHFSRVLQETVKELAPRCDVTFMLSEDGSGKGAALITAVAKRLHNIGQK</sequence>
<evidence type="ECO:0000256" key="6">
    <source>
        <dbReference type="ARBA" id="ARBA00022741"/>
    </source>
</evidence>
<comment type="catalytic activity">
    <reaction evidence="11">
        <text>D-glucose + ATP = D-glucose 6-phosphate + ADP + H(+)</text>
        <dbReference type="Rhea" id="RHEA:17825"/>
        <dbReference type="ChEBI" id="CHEBI:4167"/>
        <dbReference type="ChEBI" id="CHEBI:15378"/>
        <dbReference type="ChEBI" id="CHEBI:30616"/>
        <dbReference type="ChEBI" id="CHEBI:61548"/>
        <dbReference type="ChEBI" id="CHEBI:456216"/>
        <dbReference type="EC" id="2.7.1.1"/>
    </reaction>
    <physiologicalReaction direction="left-to-right" evidence="11">
        <dbReference type="Rhea" id="RHEA:17826"/>
    </physiologicalReaction>
</comment>
<dbReference type="PROSITE" id="PS51748">
    <property type="entry name" value="HEXOKINASE_2"/>
    <property type="match status" value="2"/>
</dbReference>
<dbReference type="UniPathway" id="UPA00109">
    <property type="reaction ID" value="UER00180"/>
</dbReference>
<evidence type="ECO:0000256" key="7">
    <source>
        <dbReference type="ARBA" id="ARBA00022777"/>
    </source>
</evidence>
<feature type="domain" description="Hexokinase C-terminal" evidence="13">
    <location>
        <begin position="197"/>
        <end position="265"/>
    </location>
</feature>
<dbReference type="Pfam" id="PF00349">
    <property type="entry name" value="Hexokinase_1"/>
    <property type="match status" value="2"/>
</dbReference>
<feature type="domain" description="Hexokinase C-terminal" evidence="13">
    <location>
        <begin position="593"/>
        <end position="827"/>
    </location>
</feature>
<dbReference type="PRINTS" id="PR00475">
    <property type="entry name" value="HEXOKINASE"/>
</dbReference>
<dbReference type="GO" id="GO:0001678">
    <property type="term" value="P:intracellular glucose homeostasis"/>
    <property type="evidence" value="ECO:0007669"/>
    <property type="project" value="InterPro"/>
</dbReference>
<comment type="pathway">
    <text evidence="2">Carbohydrate metabolism; hexose metabolism.</text>
</comment>
<evidence type="ECO:0000256" key="1">
    <source>
        <dbReference type="ARBA" id="ARBA00004888"/>
    </source>
</evidence>
<evidence type="ECO:0000256" key="5">
    <source>
        <dbReference type="ARBA" id="ARBA00022679"/>
    </source>
</evidence>
<dbReference type="FunFam" id="3.30.420.40:FF:000015">
    <property type="entry name" value="Hexokinase 1"/>
    <property type="match status" value="2"/>
</dbReference>
<dbReference type="GO" id="GO:0005829">
    <property type="term" value="C:cytosol"/>
    <property type="evidence" value="ECO:0007669"/>
    <property type="project" value="TreeGrafter"/>
</dbReference>
<keyword evidence="9" id="KW-0324">Glycolysis</keyword>
<evidence type="ECO:0000313" key="14">
    <source>
        <dbReference type="Ensembl" id="ENSMGAP00000034663.1"/>
    </source>
</evidence>
<dbReference type="CDD" id="cd24130">
    <property type="entry name" value="ASKHA_NBD_HKDC1_meta_rpt2"/>
    <property type="match status" value="1"/>
</dbReference>
<evidence type="ECO:0000259" key="13">
    <source>
        <dbReference type="Pfam" id="PF03727"/>
    </source>
</evidence>
<keyword evidence="6" id="KW-0547">Nucleotide-binding</keyword>
<organism evidence="14 15">
    <name type="scientific">Meleagris gallopavo</name>
    <name type="common">Wild turkey</name>
    <dbReference type="NCBI Taxonomy" id="9103"/>
    <lineage>
        <taxon>Eukaryota</taxon>
        <taxon>Metazoa</taxon>
        <taxon>Chordata</taxon>
        <taxon>Craniata</taxon>
        <taxon>Vertebrata</taxon>
        <taxon>Euteleostomi</taxon>
        <taxon>Archelosauria</taxon>
        <taxon>Archosauria</taxon>
        <taxon>Dinosauria</taxon>
        <taxon>Saurischia</taxon>
        <taxon>Theropoda</taxon>
        <taxon>Coelurosauria</taxon>
        <taxon>Aves</taxon>
        <taxon>Neognathae</taxon>
        <taxon>Galloanserae</taxon>
        <taxon>Galliformes</taxon>
        <taxon>Phasianidae</taxon>
        <taxon>Meleagridinae</taxon>
        <taxon>Meleagris</taxon>
    </lineage>
</organism>
<evidence type="ECO:0000313" key="15">
    <source>
        <dbReference type="Proteomes" id="UP000001645"/>
    </source>
</evidence>
<keyword evidence="7" id="KW-0418">Kinase</keyword>